<organism evidence="2">
    <name type="scientific">Rhipicephalus appendiculatus</name>
    <name type="common">Brown ear tick</name>
    <dbReference type="NCBI Taxonomy" id="34631"/>
    <lineage>
        <taxon>Eukaryota</taxon>
        <taxon>Metazoa</taxon>
        <taxon>Ecdysozoa</taxon>
        <taxon>Arthropoda</taxon>
        <taxon>Chelicerata</taxon>
        <taxon>Arachnida</taxon>
        <taxon>Acari</taxon>
        <taxon>Parasitiformes</taxon>
        <taxon>Ixodida</taxon>
        <taxon>Ixodoidea</taxon>
        <taxon>Ixodidae</taxon>
        <taxon>Rhipicephalinae</taxon>
        <taxon>Rhipicephalus</taxon>
        <taxon>Rhipicephalus</taxon>
    </lineage>
</organism>
<evidence type="ECO:0000256" key="1">
    <source>
        <dbReference type="SAM" id="MobiDB-lite"/>
    </source>
</evidence>
<feature type="region of interest" description="Disordered" evidence="1">
    <location>
        <begin position="190"/>
        <end position="226"/>
    </location>
</feature>
<name>A0A131ZAP2_RHIAP</name>
<protein>
    <submittedName>
        <fullName evidence="2">Collagen alpha-1(I) chain-like protein</fullName>
    </submittedName>
</protein>
<evidence type="ECO:0000313" key="2">
    <source>
        <dbReference type="EMBL" id="JAP87892.1"/>
    </source>
</evidence>
<feature type="compositionally biased region" description="Pro residues" evidence="1">
    <location>
        <begin position="128"/>
        <end position="137"/>
    </location>
</feature>
<dbReference type="PANTHER" id="PTHR24637:SF421">
    <property type="entry name" value="CUTICLE COLLAGEN DPY-2"/>
    <property type="match status" value="1"/>
</dbReference>
<feature type="non-terminal residue" evidence="2">
    <location>
        <position position="1"/>
    </location>
</feature>
<feature type="compositionally biased region" description="Basic residues" evidence="1">
    <location>
        <begin position="200"/>
        <end position="226"/>
    </location>
</feature>
<dbReference type="AlphaFoldDB" id="A0A131ZAP2"/>
<dbReference type="PANTHER" id="PTHR24637">
    <property type="entry name" value="COLLAGEN"/>
    <property type="match status" value="1"/>
</dbReference>
<feature type="compositionally biased region" description="Gly residues" evidence="1">
    <location>
        <begin position="86"/>
        <end position="95"/>
    </location>
</feature>
<feature type="compositionally biased region" description="Basic and acidic residues" evidence="1">
    <location>
        <begin position="55"/>
        <end position="67"/>
    </location>
</feature>
<accession>A0A131ZAP2</accession>
<keyword evidence="2" id="KW-0176">Collagen</keyword>
<reference evidence="2" key="1">
    <citation type="journal article" date="2016" name="Ticks Tick Borne Dis.">
        <title>De novo assembly and annotation of the salivary gland transcriptome of Rhipicephalus appendiculatus male and female ticks during blood feeding.</title>
        <authorList>
            <person name="de Castro M.H."/>
            <person name="de Klerk D."/>
            <person name="Pienaar R."/>
            <person name="Latif A.A."/>
            <person name="Rees D.J."/>
            <person name="Mans B.J."/>
        </authorList>
    </citation>
    <scope>NUCLEOTIDE SEQUENCE</scope>
    <source>
        <tissue evidence="2">Salivary glands</tissue>
    </source>
</reference>
<proteinExistence type="predicted"/>
<feature type="region of interest" description="Disordered" evidence="1">
    <location>
        <begin position="1"/>
        <end position="170"/>
    </location>
</feature>
<feature type="compositionally biased region" description="Low complexity" evidence="1">
    <location>
        <begin position="96"/>
        <end position="105"/>
    </location>
</feature>
<dbReference type="EMBL" id="GEDV01000665">
    <property type="protein sequence ID" value="JAP87892.1"/>
    <property type="molecule type" value="Transcribed_RNA"/>
</dbReference>
<dbReference type="GO" id="GO:0005581">
    <property type="term" value="C:collagen trimer"/>
    <property type="evidence" value="ECO:0007669"/>
    <property type="project" value="UniProtKB-KW"/>
</dbReference>
<sequence length="226" mass="22752">PGQPGQPGTRAPPTGDQLGKKDANEVGSASKDQSAYTGLPGLPGEPGLPAVPHDPSVEGRNFPDRRGGTPGEPGRPGKDGADGRPGKPGGPGQIGEPGEMGSPGEPGEPGHPSKDGGPSGVPGTPGRPGKPGPPGLPGPTVMGAAAEHANKHPVDANTNNSLANDAAKAVPNKNTLAADVGNSATGAALNEVHAQSRPPGRYRRLRQANKRRHHKHGHPRLHSLNH</sequence>
<feature type="compositionally biased region" description="Low complexity" evidence="1">
    <location>
        <begin position="38"/>
        <end position="48"/>
    </location>
</feature>
<feature type="compositionally biased region" description="Basic and acidic residues" evidence="1">
    <location>
        <begin position="75"/>
        <end position="85"/>
    </location>
</feature>